<comment type="similarity">
    <text evidence="14">Belongs to the RNF168 family.</text>
</comment>
<keyword evidence="6 14" id="KW-0863">Zinc-finger</keyword>
<dbReference type="InterPro" id="IPR051657">
    <property type="entry name" value="RNF168/RNF169_E3_ubiq-ligase"/>
</dbReference>
<dbReference type="OrthoDB" id="426657at2759"/>
<dbReference type="CDD" id="cd21952">
    <property type="entry name" value="MIU2_RNF168"/>
    <property type="match status" value="1"/>
</dbReference>
<dbReference type="SMART" id="SM00184">
    <property type="entry name" value="RING"/>
    <property type="match status" value="1"/>
</dbReference>
<dbReference type="GO" id="GO:0006302">
    <property type="term" value="P:double-strand break repair"/>
    <property type="evidence" value="ECO:0007669"/>
    <property type="project" value="UniProtKB-UniRule"/>
</dbReference>
<dbReference type="InterPro" id="IPR018957">
    <property type="entry name" value="Znf_C3HC4_RING-type"/>
</dbReference>
<feature type="compositionally biased region" description="Low complexity" evidence="16">
    <location>
        <begin position="525"/>
        <end position="536"/>
    </location>
</feature>
<evidence type="ECO:0000313" key="19">
    <source>
        <dbReference type="Proteomes" id="UP000289886"/>
    </source>
</evidence>
<keyword evidence="9 14" id="KW-0156">Chromatin regulator</keyword>
<dbReference type="GO" id="GO:0000151">
    <property type="term" value="C:ubiquitin ligase complex"/>
    <property type="evidence" value="ECO:0007669"/>
    <property type="project" value="UniProtKB-UniRule"/>
</dbReference>
<dbReference type="PROSITE" id="PS50089">
    <property type="entry name" value="ZF_RING_2"/>
    <property type="match status" value="1"/>
</dbReference>
<dbReference type="Gene3D" id="3.30.40.10">
    <property type="entry name" value="Zinc/RING finger domain, C3HC4 (zinc finger)"/>
    <property type="match status" value="1"/>
</dbReference>
<dbReference type="SUPFAM" id="SSF57850">
    <property type="entry name" value="RING/U-box"/>
    <property type="match status" value="1"/>
</dbReference>
<evidence type="ECO:0000256" key="5">
    <source>
        <dbReference type="ARBA" id="ARBA00022763"/>
    </source>
</evidence>
<keyword evidence="4 14" id="KW-0479">Metal-binding</keyword>
<gene>
    <name evidence="14" type="primary">RNF168</name>
    <name evidence="18" type="ORF">EOD39_7234</name>
</gene>
<keyword evidence="15" id="KW-0175">Coiled coil</keyword>
<dbReference type="InterPro" id="IPR001841">
    <property type="entry name" value="Znf_RING"/>
</dbReference>
<comment type="catalytic activity">
    <reaction evidence="1 14">
        <text>S-ubiquitinyl-[E2 ubiquitin-conjugating enzyme]-L-cysteine + [acceptor protein]-L-lysine = [E2 ubiquitin-conjugating enzyme]-L-cysteine + N(6)-ubiquitinyl-[acceptor protein]-L-lysine.</text>
        <dbReference type="EC" id="2.3.2.27"/>
    </reaction>
</comment>
<dbReference type="PANTHER" id="PTHR23328">
    <property type="entry name" value="RING-TYPE DOMAIN-CONTAINING PROTEIN"/>
    <property type="match status" value="1"/>
</dbReference>
<evidence type="ECO:0000256" key="13">
    <source>
        <dbReference type="ARBA" id="ARBA00079844"/>
    </source>
</evidence>
<keyword evidence="3 14" id="KW-0808">Transferase</keyword>
<feature type="coiled-coil region" evidence="15">
    <location>
        <begin position="118"/>
        <end position="171"/>
    </location>
</feature>
<dbReference type="EC" id="2.3.2.27" evidence="2"/>
<comment type="caution">
    <text evidence="14">Lacks conserved residue(s) required for the propagation of feature annotation.</text>
</comment>
<evidence type="ECO:0000256" key="14">
    <source>
        <dbReference type="HAMAP-Rule" id="MF_03066"/>
    </source>
</evidence>
<dbReference type="UniPathway" id="UPA00143"/>
<feature type="compositionally biased region" description="Basic and acidic residues" evidence="16">
    <location>
        <begin position="375"/>
        <end position="396"/>
    </location>
</feature>
<dbReference type="CDD" id="cd16550">
    <property type="entry name" value="RING-HC_RNF168"/>
    <property type="match status" value="1"/>
</dbReference>
<comment type="caution">
    <text evidence="18">The sequence shown here is derived from an EMBL/GenBank/DDBJ whole genome shotgun (WGS) entry which is preliminary data.</text>
</comment>
<evidence type="ECO:0000256" key="1">
    <source>
        <dbReference type="ARBA" id="ARBA00000900"/>
    </source>
</evidence>
<dbReference type="GO" id="GO:0006325">
    <property type="term" value="P:chromatin organization"/>
    <property type="evidence" value="ECO:0007669"/>
    <property type="project" value="UniProtKB-KW"/>
</dbReference>
<protein>
    <recommendedName>
        <fullName evidence="2">RING-type E3 ubiquitin transferase</fullName>
        <ecNumber evidence="2">2.3.2.27</ecNumber>
    </recommendedName>
    <alternativeName>
        <fullName evidence="12 13">RING-type E3 ubiquitin transferase RNF168</fullName>
    </alternativeName>
</protein>
<name>A0A662YZ03_ACIRT</name>
<dbReference type="GO" id="GO:0061630">
    <property type="term" value="F:ubiquitin protein ligase activity"/>
    <property type="evidence" value="ECO:0007669"/>
    <property type="project" value="UniProtKB-EC"/>
</dbReference>
<accession>A0A662YZ03</accession>
<dbReference type="InterPro" id="IPR013083">
    <property type="entry name" value="Znf_RING/FYVE/PHD"/>
</dbReference>
<evidence type="ECO:0000256" key="12">
    <source>
        <dbReference type="ARBA" id="ARBA00077266"/>
    </source>
</evidence>
<keyword evidence="8 14" id="KW-0862">Zinc</keyword>
<dbReference type="GO" id="GO:0045739">
    <property type="term" value="P:positive regulation of DNA repair"/>
    <property type="evidence" value="ECO:0007669"/>
    <property type="project" value="UniProtKB-UniRule"/>
</dbReference>
<feature type="compositionally biased region" description="Polar residues" evidence="16">
    <location>
        <begin position="189"/>
        <end position="207"/>
    </location>
</feature>
<evidence type="ECO:0000259" key="17">
    <source>
        <dbReference type="PROSITE" id="PS50089"/>
    </source>
</evidence>
<dbReference type="FunFam" id="3.30.40.10:FF:000466">
    <property type="entry name" value="E3 ubiquitin-protein ligase RNF168"/>
    <property type="match status" value="1"/>
</dbReference>
<feature type="compositionally biased region" description="Polar residues" evidence="16">
    <location>
        <begin position="510"/>
        <end position="524"/>
    </location>
</feature>
<evidence type="ECO:0000256" key="4">
    <source>
        <dbReference type="ARBA" id="ARBA00022723"/>
    </source>
</evidence>
<comment type="pathway">
    <text evidence="14">Protein modification; protein ubiquitination.</text>
</comment>
<dbReference type="InterPro" id="IPR034725">
    <property type="entry name" value="RNF168"/>
</dbReference>
<keyword evidence="10 14" id="KW-0234">DNA repair</keyword>
<feature type="coiled-coil region" evidence="15">
    <location>
        <begin position="423"/>
        <end position="467"/>
    </location>
</feature>
<organism evidence="18 19">
    <name type="scientific">Acipenser ruthenus</name>
    <name type="common">Sterlet sturgeon</name>
    <dbReference type="NCBI Taxonomy" id="7906"/>
    <lineage>
        <taxon>Eukaryota</taxon>
        <taxon>Metazoa</taxon>
        <taxon>Chordata</taxon>
        <taxon>Craniata</taxon>
        <taxon>Vertebrata</taxon>
        <taxon>Euteleostomi</taxon>
        <taxon>Actinopterygii</taxon>
        <taxon>Chondrostei</taxon>
        <taxon>Acipenseriformes</taxon>
        <taxon>Acipenseridae</taxon>
        <taxon>Acipenser</taxon>
    </lineage>
</organism>
<dbReference type="CDD" id="cd22265">
    <property type="entry name" value="UDM1_RNF168"/>
    <property type="match status" value="1"/>
</dbReference>
<comment type="subcellular location">
    <subcellularLocation>
        <location evidence="14">Nucleus</location>
    </subcellularLocation>
    <text evidence="14">Localizes to double-strand breaks (DSBs) sites of DNA damage.</text>
</comment>
<reference evidence="18 19" key="1">
    <citation type="submission" date="2019-01" db="EMBL/GenBank/DDBJ databases">
        <title>Draft Genome and Complete Hox-Cluster Characterization of the Sterlet Sturgeon (Acipenser ruthenus).</title>
        <authorList>
            <person name="Wei Q."/>
        </authorList>
    </citation>
    <scope>NUCLEOTIDE SEQUENCE [LARGE SCALE GENOMIC DNA]</scope>
    <source>
        <strain evidence="18">WHYD16114868_AA</strain>
        <tissue evidence="18">Blood</tissue>
    </source>
</reference>
<evidence type="ECO:0000256" key="15">
    <source>
        <dbReference type="SAM" id="Coils"/>
    </source>
</evidence>
<evidence type="ECO:0000256" key="10">
    <source>
        <dbReference type="ARBA" id="ARBA00023204"/>
    </source>
</evidence>
<dbReference type="HAMAP" id="MF_03066">
    <property type="entry name" value="RNF168"/>
    <property type="match status" value="1"/>
</dbReference>
<comment type="domain">
    <text evidence="14">The MIU motif (motif interacting with ubiquitin) mediates the interaction with both 'Lys-48'- and 'Lys-63'-linked ubiquitin chains. The UMI motif mediates interaction with ubiquitin with a preference for 'Lys-63'-linked ubiquitin. The specificity for different types of ubiquitin is mediated by juxtaposition of ubiquitin-binding motifs (MIU and UMI motifs) with LR motifs (LRMs).</text>
</comment>
<keyword evidence="11 14" id="KW-0539">Nucleus</keyword>
<keyword evidence="5 14" id="KW-0227">DNA damage</keyword>
<dbReference type="AlphaFoldDB" id="A0A662YZ03"/>
<keyword evidence="7 14" id="KW-0833">Ubl conjugation pathway</keyword>
<dbReference type="GO" id="GO:0010212">
    <property type="term" value="P:response to ionizing radiation"/>
    <property type="evidence" value="ECO:0007669"/>
    <property type="project" value="UniProtKB-UniRule"/>
</dbReference>
<evidence type="ECO:0000313" key="18">
    <source>
        <dbReference type="EMBL" id="RXN01287.1"/>
    </source>
</evidence>
<dbReference type="GO" id="GO:0005634">
    <property type="term" value="C:nucleus"/>
    <property type="evidence" value="ECO:0007669"/>
    <property type="project" value="UniProtKB-SubCell"/>
</dbReference>
<dbReference type="Pfam" id="PF00097">
    <property type="entry name" value="zf-C3HC4"/>
    <property type="match status" value="1"/>
</dbReference>
<evidence type="ECO:0000256" key="3">
    <source>
        <dbReference type="ARBA" id="ARBA00022679"/>
    </source>
</evidence>
<dbReference type="GO" id="GO:0016567">
    <property type="term" value="P:protein ubiquitination"/>
    <property type="evidence" value="ECO:0007669"/>
    <property type="project" value="UniProtKB-UniRule"/>
</dbReference>
<evidence type="ECO:0000256" key="7">
    <source>
        <dbReference type="ARBA" id="ARBA00022786"/>
    </source>
</evidence>
<evidence type="ECO:0000256" key="8">
    <source>
        <dbReference type="ARBA" id="ARBA00022833"/>
    </source>
</evidence>
<dbReference type="GO" id="GO:0035861">
    <property type="term" value="C:site of double-strand break"/>
    <property type="evidence" value="ECO:0007669"/>
    <property type="project" value="TreeGrafter"/>
</dbReference>
<feature type="region of interest" description="Disordered" evidence="16">
    <location>
        <begin position="503"/>
        <end position="544"/>
    </location>
</feature>
<sequence length="558" mass="62361">MPQVSLDELSQADCICPICLEIFLEPVTLPCDHTFCKLCFQQTVDKSNLCCPLCRKRVSTWARLHARNKTLVNEELWGRVQKAFPVHCQRRLSGQDLDDATLNALIPQPQLCKPGELRQEYEDQKSKLEAEKRVLEEEERRVSEEYIQQLLAEAEDEERRAEEGRRAVELQLENDARLAQMLSEELNANQFSETQGPSTEISRQNSSGKKKKKKKTSLGNIEKYLSPVSNRMPSSLIHPETSRCTSLSANKEDISAAFGGAILIGDGIQTLSPQEAASFSELPAELPLPKLSFHGESYHHDDSSDIVSFADDAQFGETDEKLDILGNATKAAKKINASTSDKDWCVLVPTSTDESENCGVHLRDRSSHPNCRSGRTGDEGPCKRKNPSKSDSESNFKSKRLKVLPAEGDPPEGAEVSVDATHVQQLIELENELFKKLEQEKRDRLLALQLQRQLNKEMKEVNRKKNSPDGYQLRTKLPEERASCSGQRNWSRSCTTVRGEMETTLPANRPSGSMLTTALTPTEAGSQKGTSSSSGSPAERQIYGKQMTITKMFQNHVN</sequence>
<dbReference type="PANTHER" id="PTHR23328:SF1">
    <property type="entry name" value="E3 UBIQUITIN-PROTEIN LIGASE RNF168"/>
    <property type="match status" value="1"/>
</dbReference>
<feature type="domain" description="RING-type" evidence="17">
    <location>
        <begin position="16"/>
        <end position="55"/>
    </location>
</feature>
<feature type="region of interest" description="Disordered" evidence="16">
    <location>
        <begin position="354"/>
        <end position="415"/>
    </location>
</feature>
<proteinExistence type="inferred from homology"/>
<feature type="region of interest" description="Disordered" evidence="16">
    <location>
        <begin position="189"/>
        <end position="221"/>
    </location>
</feature>
<evidence type="ECO:0000256" key="16">
    <source>
        <dbReference type="SAM" id="MobiDB-lite"/>
    </source>
</evidence>
<keyword evidence="19" id="KW-1185">Reference proteome</keyword>
<evidence type="ECO:0000256" key="6">
    <source>
        <dbReference type="ARBA" id="ARBA00022771"/>
    </source>
</evidence>
<dbReference type="EMBL" id="SCEB01000061">
    <property type="protein sequence ID" value="RXN01287.1"/>
    <property type="molecule type" value="Genomic_DNA"/>
</dbReference>
<dbReference type="GO" id="GO:0031491">
    <property type="term" value="F:nucleosome binding"/>
    <property type="evidence" value="ECO:0007669"/>
    <property type="project" value="TreeGrafter"/>
</dbReference>
<dbReference type="GO" id="GO:0008270">
    <property type="term" value="F:zinc ion binding"/>
    <property type="evidence" value="ECO:0007669"/>
    <property type="project" value="UniProtKB-KW"/>
</dbReference>
<evidence type="ECO:0000256" key="9">
    <source>
        <dbReference type="ARBA" id="ARBA00022853"/>
    </source>
</evidence>
<dbReference type="GO" id="GO:0042393">
    <property type="term" value="F:histone binding"/>
    <property type="evidence" value="ECO:0007669"/>
    <property type="project" value="UniProtKB-UniRule"/>
</dbReference>
<dbReference type="GO" id="GO:0043130">
    <property type="term" value="F:ubiquitin binding"/>
    <property type="evidence" value="ECO:0007669"/>
    <property type="project" value="UniProtKB-UniRule"/>
</dbReference>
<evidence type="ECO:0000256" key="11">
    <source>
        <dbReference type="ARBA" id="ARBA00023242"/>
    </source>
</evidence>
<evidence type="ECO:0000256" key="2">
    <source>
        <dbReference type="ARBA" id="ARBA00012483"/>
    </source>
</evidence>
<dbReference type="Proteomes" id="UP000289886">
    <property type="component" value="Unassembled WGS sequence"/>
</dbReference>